<dbReference type="Gene3D" id="1.10.1660.60">
    <property type="entry name" value="Putative excisionased domain DUF1233"/>
    <property type="match status" value="1"/>
</dbReference>
<dbReference type="AlphaFoldDB" id="A0AAE9N214"/>
<dbReference type="EMBL" id="CP050467">
    <property type="protein sequence ID" value="UTZ27709.1"/>
    <property type="molecule type" value="Genomic_DNA"/>
</dbReference>
<accession>A0AAE9N214</accession>
<organism evidence="1 2">
    <name type="scientific">Vibrio campbellii</name>
    <dbReference type="NCBI Taxonomy" id="680"/>
    <lineage>
        <taxon>Bacteria</taxon>
        <taxon>Pseudomonadati</taxon>
        <taxon>Pseudomonadota</taxon>
        <taxon>Gammaproteobacteria</taxon>
        <taxon>Vibrionales</taxon>
        <taxon>Vibrionaceae</taxon>
        <taxon>Vibrio</taxon>
    </lineage>
</organism>
<evidence type="ECO:0000313" key="2">
    <source>
        <dbReference type="Proteomes" id="UP001058687"/>
    </source>
</evidence>
<dbReference type="InterPro" id="IPR038146">
    <property type="entry name" value="933W_put_Xis_sf"/>
</dbReference>
<dbReference type="Pfam" id="PF06806">
    <property type="entry name" value="DUF1233"/>
    <property type="match status" value="1"/>
</dbReference>
<dbReference type="Proteomes" id="UP001058687">
    <property type="component" value="Chromosome 1"/>
</dbReference>
<name>A0AAE9N214_9VIBR</name>
<sequence length="76" mass="8846">MRTFTVIQLEPSRWVKEDLLTDLTGMSTNEIKDYRQFRWIEGVHFKKSSGKSSNGGKGFKYDRVAIDEFSARERVA</sequence>
<gene>
    <name evidence="1" type="primary">xisR</name>
    <name evidence="1" type="ORF">HB761_13700</name>
</gene>
<dbReference type="InterPro" id="IPR009634">
    <property type="entry name" value="Put_exci"/>
</dbReference>
<proteinExistence type="predicted"/>
<evidence type="ECO:0000313" key="1">
    <source>
        <dbReference type="EMBL" id="UTZ27709.1"/>
    </source>
</evidence>
<dbReference type="RefSeq" id="WP_010648742.1">
    <property type="nucleotide sequence ID" value="NZ_CP030788.1"/>
</dbReference>
<protein>
    <submittedName>
        <fullName evidence="1">DUF1233 family excisionase</fullName>
    </submittedName>
</protein>
<reference evidence="1" key="1">
    <citation type="submission" date="2020-03" db="EMBL/GenBank/DDBJ databases">
        <title>Five strains of Vibrio campbellii isolated from Mariana Trench.</title>
        <authorList>
            <person name="Liang J."/>
            <person name="Zhang X.-H."/>
        </authorList>
    </citation>
    <scope>NUCLEOTIDE SEQUENCE</scope>
    <source>
        <strain evidence="1">LJC014</strain>
    </source>
</reference>